<reference evidence="2" key="1">
    <citation type="journal article" date="2021" name="Genome Biol. Evol.">
        <title>The assembled and annotated genome of the fairy-ring fungus Marasmius oreades.</title>
        <authorList>
            <person name="Hiltunen M."/>
            <person name="Ament-Velasquez S.L."/>
            <person name="Johannesson H."/>
        </authorList>
    </citation>
    <scope>NUCLEOTIDE SEQUENCE</scope>
    <source>
        <strain evidence="2">03SP1</strain>
    </source>
</reference>
<dbReference type="KEGG" id="more:E1B28_013032"/>
<name>A0A9P7RPM8_9AGAR</name>
<comment type="caution">
    <text evidence="2">The sequence shown here is derived from an EMBL/GenBank/DDBJ whole genome shotgun (WGS) entry which is preliminary data.</text>
</comment>
<proteinExistence type="predicted"/>
<dbReference type="Proteomes" id="UP001049176">
    <property type="component" value="Chromosome 9"/>
</dbReference>
<gene>
    <name evidence="2" type="ORF">E1B28_013032</name>
</gene>
<keyword evidence="1" id="KW-0472">Membrane</keyword>
<keyword evidence="1" id="KW-1133">Transmembrane helix</keyword>
<dbReference type="GeneID" id="66082107"/>
<sequence length="311" mass="33523">MNSSNPPSPNAGLIVGICLAIVSVISLVVLVAVYISRVNRGIRRSYSALESRPMRSTNGRCSTMARTFKYAETRSQKSPSFIGRVFLAFRTLTTQTKTATRTGPSYHPPTSSFLQLHSSQTPEVPEQVSPVSDELPFKPSPRLLSIPLPPYPTPVPVLAVNSSAGADSDVMRTPRFPPLTIPFDAPSQPISQSESERIRSELHTAIGPNPFADPDPTRKPTSTQPMPFATPFDHISQSEPPYTTIPNPFAKPDTPISPTSSTLLTPTSPTVGKGKVITGGLEVLRQLDTKTALVAETHASGMGKQAQVEWV</sequence>
<dbReference type="EMBL" id="CM032189">
    <property type="protein sequence ID" value="KAG7087053.1"/>
    <property type="molecule type" value="Genomic_DNA"/>
</dbReference>
<evidence type="ECO:0000256" key="1">
    <source>
        <dbReference type="SAM" id="Phobius"/>
    </source>
</evidence>
<accession>A0A9P7RPM8</accession>
<feature type="transmembrane region" description="Helical" evidence="1">
    <location>
        <begin position="12"/>
        <end position="35"/>
    </location>
</feature>
<dbReference type="RefSeq" id="XP_043003524.1">
    <property type="nucleotide sequence ID" value="XM_043158181.1"/>
</dbReference>
<evidence type="ECO:0000313" key="2">
    <source>
        <dbReference type="EMBL" id="KAG7087053.1"/>
    </source>
</evidence>
<keyword evidence="3" id="KW-1185">Reference proteome</keyword>
<dbReference type="AlphaFoldDB" id="A0A9P7RPM8"/>
<keyword evidence="1" id="KW-0812">Transmembrane</keyword>
<evidence type="ECO:0000313" key="3">
    <source>
        <dbReference type="Proteomes" id="UP001049176"/>
    </source>
</evidence>
<organism evidence="2 3">
    <name type="scientific">Marasmius oreades</name>
    <name type="common">fairy-ring Marasmius</name>
    <dbReference type="NCBI Taxonomy" id="181124"/>
    <lineage>
        <taxon>Eukaryota</taxon>
        <taxon>Fungi</taxon>
        <taxon>Dikarya</taxon>
        <taxon>Basidiomycota</taxon>
        <taxon>Agaricomycotina</taxon>
        <taxon>Agaricomycetes</taxon>
        <taxon>Agaricomycetidae</taxon>
        <taxon>Agaricales</taxon>
        <taxon>Marasmiineae</taxon>
        <taxon>Marasmiaceae</taxon>
        <taxon>Marasmius</taxon>
    </lineage>
</organism>
<protein>
    <submittedName>
        <fullName evidence="2">Uncharacterized protein</fullName>
    </submittedName>
</protein>